<gene>
    <name evidence="10" type="ORF">NFC81_00420</name>
</gene>
<dbReference type="GO" id="GO:0005737">
    <property type="term" value="C:cytoplasm"/>
    <property type="evidence" value="ECO:0007669"/>
    <property type="project" value="TreeGrafter"/>
</dbReference>
<dbReference type="InterPro" id="IPR029510">
    <property type="entry name" value="Ald_DH_CS_GLU"/>
</dbReference>
<keyword evidence="2 4" id="KW-0560">Oxidoreductase</keyword>
<evidence type="ECO:0000259" key="9">
    <source>
        <dbReference type="Pfam" id="PF00171"/>
    </source>
</evidence>
<evidence type="ECO:0000313" key="10">
    <source>
        <dbReference type="EMBL" id="WLD58272.1"/>
    </source>
</evidence>
<dbReference type="InterPro" id="IPR012394">
    <property type="entry name" value="Aldehyde_DH_NAD(P)"/>
</dbReference>
<protein>
    <recommendedName>
        <fullName evidence="4">Aldehyde dehydrogenase</fullName>
    </recommendedName>
</protein>
<evidence type="ECO:0000256" key="3">
    <source>
        <dbReference type="ARBA" id="ARBA00023027"/>
    </source>
</evidence>
<evidence type="ECO:0000256" key="5">
    <source>
        <dbReference type="PIRSR" id="PIRSR036492-1"/>
    </source>
</evidence>
<dbReference type="FunFam" id="3.40.605.10:FF:000004">
    <property type="entry name" value="Aldehyde dehydrogenase"/>
    <property type="match status" value="1"/>
</dbReference>
<feature type="compositionally biased region" description="Basic and acidic residues" evidence="8">
    <location>
        <begin position="1"/>
        <end position="19"/>
    </location>
</feature>
<keyword evidence="3" id="KW-0520">NAD</keyword>
<dbReference type="PROSITE" id="PS00687">
    <property type="entry name" value="ALDEHYDE_DEHYDR_GLU"/>
    <property type="match status" value="1"/>
</dbReference>
<dbReference type="PIRSF" id="PIRSF036492">
    <property type="entry name" value="ALDH"/>
    <property type="match status" value="1"/>
</dbReference>
<evidence type="ECO:0000256" key="2">
    <source>
        <dbReference type="ARBA" id="ARBA00023002"/>
    </source>
</evidence>
<dbReference type="RefSeq" id="WP_304995558.1">
    <property type="nucleotide sequence ID" value="NZ_CP101717.1"/>
</dbReference>
<evidence type="ECO:0000256" key="8">
    <source>
        <dbReference type="SAM" id="MobiDB-lite"/>
    </source>
</evidence>
<dbReference type="EMBL" id="CP101717">
    <property type="protein sequence ID" value="WLD58272.1"/>
    <property type="molecule type" value="Genomic_DNA"/>
</dbReference>
<evidence type="ECO:0000256" key="6">
    <source>
        <dbReference type="PROSITE-ProRule" id="PRU10007"/>
    </source>
</evidence>
<dbReference type="GO" id="GO:0004029">
    <property type="term" value="F:aldehyde dehydrogenase (NAD+) activity"/>
    <property type="evidence" value="ECO:0007669"/>
    <property type="project" value="TreeGrafter"/>
</dbReference>
<feature type="active site" evidence="5 6">
    <location>
        <position position="232"/>
    </location>
</feature>
<dbReference type="SUPFAM" id="SSF53720">
    <property type="entry name" value="ALDH-like"/>
    <property type="match status" value="1"/>
</dbReference>
<dbReference type="InterPro" id="IPR015590">
    <property type="entry name" value="Aldehyde_DH_dom"/>
</dbReference>
<evidence type="ECO:0000256" key="4">
    <source>
        <dbReference type="PIRNR" id="PIRNR036492"/>
    </source>
</evidence>
<dbReference type="GO" id="GO:0006081">
    <property type="term" value="P:aldehyde metabolic process"/>
    <property type="evidence" value="ECO:0007669"/>
    <property type="project" value="InterPro"/>
</dbReference>
<feature type="active site" evidence="5">
    <location>
        <position position="266"/>
    </location>
</feature>
<evidence type="ECO:0000256" key="1">
    <source>
        <dbReference type="ARBA" id="ARBA00009986"/>
    </source>
</evidence>
<organism evidence="10">
    <name type="scientific">Salinispirillum sp. LH 10-3-1</name>
    <dbReference type="NCBI Taxonomy" id="2952525"/>
    <lineage>
        <taxon>Bacteria</taxon>
        <taxon>Pseudomonadati</taxon>
        <taxon>Pseudomonadota</taxon>
        <taxon>Gammaproteobacteria</taxon>
        <taxon>Oceanospirillales</taxon>
        <taxon>Saccharospirillaceae</taxon>
        <taxon>Salinispirillum</taxon>
    </lineage>
</organism>
<dbReference type="Pfam" id="PF00171">
    <property type="entry name" value="Aldedh"/>
    <property type="match status" value="1"/>
</dbReference>
<accession>A0AB38YGD6</accession>
<dbReference type="Gene3D" id="3.40.605.10">
    <property type="entry name" value="Aldehyde Dehydrogenase, Chain A, domain 1"/>
    <property type="match status" value="1"/>
</dbReference>
<dbReference type="PANTHER" id="PTHR43570">
    <property type="entry name" value="ALDEHYDE DEHYDROGENASE"/>
    <property type="match status" value="1"/>
</dbReference>
<dbReference type="AlphaFoldDB" id="A0AB38YGD6"/>
<dbReference type="PANTHER" id="PTHR43570:SF20">
    <property type="entry name" value="ALDEHYDE DEHYDROGENASE ALDX-RELATED"/>
    <property type="match status" value="1"/>
</dbReference>
<name>A0AB38YGD6_9GAMM</name>
<reference evidence="10" key="1">
    <citation type="submission" date="2022-07" db="EMBL/GenBank/DDBJ databases">
        <title>Complete genome sequence of Salinispirillum sp. LH10-3-1 capable of multiple carbohydrate inversion isolated from a soda lake.</title>
        <authorList>
            <person name="Liu J."/>
            <person name="Zhai Y."/>
            <person name="Zhang H."/>
            <person name="Yang H."/>
            <person name="Qu J."/>
            <person name="Li J."/>
        </authorList>
    </citation>
    <scope>NUCLEOTIDE SEQUENCE</scope>
    <source>
        <strain evidence="10">LH 10-3-1</strain>
    </source>
</reference>
<evidence type="ECO:0000256" key="7">
    <source>
        <dbReference type="RuleBase" id="RU003345"/>
    </source>
</evidence>
<comment type="similarity">
    <text evidence="1 4 7">Belongs to the aldehyde dehydrogenase family.</text>
</comment>
<sequence>MNDNSQDRHHDRPTGESKMSEQPTLNTRFERQKAAFETQRCPDLLERKRRLRLLRRLVAENQELICTAIAADFGHRSHDETLFAEIIPTLSSIDYHLKKMPGWMRPERRLSHWTFWPSRAAVHYQPKGVVGIIVPWNYPLYLATGPLISALTAGNHAMIKMSEATPEFSACFASLIARYFDTTLVTVVEGDVDVAVEFGQLPFDHLLFTGSTSVGKAVMRAAAEHLTPVTLELGGKSPAFIGARAPIKEAAERIAFAKGMNAGQTCVAPDYVLVQEDQAAAFIEHYKQAMAGFYTDYLDNPDYSSVVNDRQRKRLLGWFKEAVDAGAKWHAPWTLADDWQQQIKLPPLIITDAPDDTALMQEEIFGPWLPLVTYRQEADAIAYINARPRPLALYYFGYNTRTRDTLLVETHSGGMMTNNALVHVAYDQLPFGGIGPSGMGAYHGIEGFHTFSHARSLVQHGRLSAIPMIFPPFGRGVHKLMQRLVGR</sequence>
<proteinExistence type="inferred from homology"/>
<dbReference type="Gene3D" id="3.40.309.10">
    <property type="entry name" value="Aldehyde Dehydrogenase, Chain A, domain 2"/>
    <property type="match status" value="1"/>
</dbReference>
<dbReference type="InterPro" id="IPR016161">
    <property type="entry name" value="Ald_DH/histidinol_DH"/>
</dbReference>
<feature type="region of interest" description="Disordered" evidence="8">
    <location>
        <begin position="1"/>
        <end position="25"/>
    </location>
</feature>
<dbReference type="CDD" id="cd07133">
    <property type="entry name" value="ALDH_CALDH_CalB"/>
    <property type="match status" value="1"/>
</dbReference>
<feature type="domain" description="Aldehyde dehydrogenase" evidence="9">
    <location>
        <begin position="12"/>
        <end position="455"/>
    </location>
</feature>
<dbReference type="InterPro" id="IPR016163">
    <property type="entry name" value="Ald_DH_C"/>
</dbReference>
<dbReference type="InterPro" id="IPR016162">
    <property type="entry name" value="Ald_DH_N"/>
</dbReference>